<organism evidence="1">
    <name type="scientific">Arundo donax</name>
    <name type="common">Giant reed</name>
    <name type="synonym">Donax arundinaceus</name>
    <dbReference type="NCBI Taxonomy" id="35708"/>
    <lineage>
        <taxon>Eukaryota</taxon>
        <taxon>Viridiplantae</taxon>
        <taxon>Streptophyta</taxon>
        <taxon>Embryophyta</taxon>
        <taxon>Tracheophyta</taxon>
        <taxon>Spermatophyta</taxon>
        <taxon>Magnoliopsida</taxon>
        <taxon>Liliopsida</taxon>
        <taxon>Poales</taxon>
        <taxon>Poaceae</taxon>
        <taxon>PACMAD clade</taxon>
        <taxon>Arundinoideae</taxon>
        <taxon>Arundineae</taxon>
        <taxon>Arundo</taxon>
    </lineage>
</organism>
<sequence length="39" mass="4492">MARSRQWMFSKTSRTLTQVSVTFGAWTLPVETAKYLALQ</sequence>
<evidence type="ECO:0000313" key="1">
    <source>
        <dbReference type="EMBL" id="JAD49093.1"/>
    </source>
</evidence>
<dbReference type="AlphaFoldDB" id="A0A0A9AGZ5"/>
<protein>
    <submittedName>
        <fullName evidence="1">Uncharacterized protein</fullName>
    </submittedName>
</protein>
<reference evidence="1" key="2">
    <citation type="journal article" date="2015" name="Data Brief">
        <title>Shoot transcriptome of the giant reed, Arundo donax.</title>
        <authorList>
            <person name="Barrero R.A."/>
            <person name="Guerrero F.D."/>
            <person name="Moolhuijzen P."/>
            <person name="Goolsby J.A."/>
            <person name="Tidwell J."/>
            <person name="Bellgard S.E."/>
            <person name="Bellgard M.I."/>
        </authorList>
    </citation>
    <scope>NUCLEOTIDE SEQUENCE</scope>
    <source>
        <tissue evidence="1">Shoot tissue taken approximately 20 cm above the soil surface</tissue>
    </source>
</reference>
<name>A0A0A9AGZ5_ARUDO</name>
<accession>A0A0A9AGZ5</accession>
<dbReference type="EMBL" id="GBRH01248802">
    <property type="protein sequence ID" value="JAD49093.1"/>
    <property type="molecule type" value="Transcribed_RNA"/>
</dbReference>
<proteinExistence type="predicted"/>
<reference evidence="1" key="1">
    <citation type="submission" date="2014-09" db="EMBL/GenBank/DDBJ databases">
        <authorList>
            <person name="Magalhaes I.L.F."/>
            <person name="Oliveira U."/>
            <person name="Santos F.R."/>
            <person name="Vidigal T.H.D.A."/>
            <person name="Brescovit A.D."/>
            <person name="Santos A.J."/>
        </authorList>
    </citation>
    <scope>NUCLEOTIDE SEQUENCE</scope>
    <source>
        <tissue evidence="1">Shoot tissue taken approximately 20 cm above the soil surface</tissue>
    </source>
</reference>